<evidence type="ECO:0000313" key="2">
    <source>
        <dbReference type="EMBL" id="MFC6037220.1"/>
    </source>
</evidence>
<keyword evidence="1" id="KW-0812">Transmembrane</keyword>
<keyword evidence="1" id="KW-0472">Membrane</keyword>
<keyword evidence="1" id="KW-1133">Transmembrane helix</keyword>
<feature type="transmembrane region" description="Helical" evidence="1">
    <location>
        <begin position="71"/>
        <end position="93"/>
    </location>
</feature>
<reference evidence="2 3" key="1">
    <citation type="submission" date="2024-09" db="EMBL/GenBank/DDBJ databases">
        <authorList>
            <person name="Zhang Z.-H."/>
        </authorList>
    </citation>
    <scope>NUCLEOTIDE SEQUENCE [LARGE SCALE GENOMIC DNA]</scope>
    <source>
        <strain evidence="2 3">HHTR114</strain>
    </source>
</reference>
<name>A0ABW1KYR4_9PROT</name>
<dbReference type="RefSeq" id="WP_379881427.1">
    <property type="nucleotide sequence ID" value="NZ_JBHPON010000003.1"/>
</dbReference>
<sequence length="178" mass="18887">MKEADDESLQPQRAIDRNVAPQRALNFFIYLIAGPPIGALVFMAFLCAMAIEAAFITPSLTSPSVPSEAAILGTFVSLIAFTPVALMFSYFFGGLQAAATGLLLIFLSDRQGKFSYGAAMLAALPSSLAALFIIGRDSIGFGVVVALIGMLSSLILRLIFRKRFGRHVPEIVTSPAAA</sequence>
<feature type="transmembrane region" description="Helical" evidence="1">
    <location>
        <begin position="139"/>
        <end position="160"/>
    </location>
</feature>
<dbReference type="EMBL" id="JBHPON010000003">
    <property type="protein sequence ID" value="MFC6037220.1"/>
    <property type="molecule type" value="Genomic_DNA"/>
</dbReference>
<protein>
    <submittedName>
        <fullName evidence="2">Uncharacterized protein</fullName>
    </submittedName>
</protein>
<feature type="transmembrane region" description="Helical" evidence="1">
    <location>
        <begin position="114"/>
        <end position="133"/>
    </location>
</feature>
<evidence type="ECO:0000256" key="1">
    <source>
        <dbReference type="SAM" id="Phobius"/>
    </source>
</evidence>
<proteinExistence type="predicted"/>
<feature type="transmembrane region" description="Helical" evidence="1">
    <location>
        <begin position="27"/>
        <end position="51"/>
    </location>
</feature>
<gene>
    <name evidence="2" type="ORF">ACFMB1_16810</name>
</gene>
<dbReference type="Proteomes" id="UP001596116">
    <property type="component" value="Unassembled WGS sequence"/>
</dbReference>
<organism evidence="2 3">
    <name type="scientific">Hyphococcus aureus</name>
    <dbReference type="NCBI Taxonomy" id="2666033"/>
    <lineage>
        <taxon>Bacteria</taxon>
        <taxon>Pseudomonadati</taxon>
        <taxon>Pseudomonadota</taxon>
        <taxon>Alphaproteobacteria</taxon>
        <taxon>Parvularculales</taxon>
        <taxon>Parvularculaceae</taxon>
        <taxon>Hyphococcus</taxon>
    </lineage>
</organism>
<comment type="caution">
    <text evidence="2">The sequence shown here is derived from an EMBL/GenBank/DDBJ whole genome shotgun (WGS) entry which is preliminary data.</text>
</comment>
<evidence type="ECO:0000313" key="3">
    <source>
        <dbReference type="Proteomes" id="UP001596116"/>
    </source>
</evidence>
<accession>A0ABW1KYR4</accession>
<keyword evidence="3" id="KW-1185">Reference proteome</keyword>